<protein>
    <recommendedName>
        <fullName evidence="6">Protein YIPF</fullName>
    </recommendedName>
</protein>
<dbReference type="GO" id="GO:0005802">
    <property type="term" value="C:trans-Golgi network"/>
    <property type="evidence" value="ECO:0007669"/>
    <property type="project" value="TreeGrafter"/>
</dbReference>
<keyword evidence="3 6" id="KW-0812">Transmembrane</keyword>
<reference evidence="9" key="1">
    <citation type="submission" date="2021-01" db="EMBL/GenBank/DDBJ databases">
        <authorList>
            <person name="Corre E."/>
            <person name="Pelletier E."/>
            <person name="Niang G."/>
            <person name="Scheremetjew M."/>
            <person name="Finn R."/>
            <person name="Kale V."/>
            <person name="Holt S."/>
            <person name="Cochrane G."/>
            <person name="Meng A."/>
            <person name="Brown T."/>
            <person name="Cohen L."/>
        </authorList>
    </citation>
    <scope>NUCLEOTIDE SEQUENCE</scope>
    <source>
        <strain evidence="9">UTEX LB 2760</strain>
    </source>
</reference>
<evidence type="ECO:0000256" key="4">
    <source>
        <dbReference type="ARBA" id="ARBA00022989"/>
    </source>
</evidence>
<feature type="transmembrane region" description="Helical" evidence="6">
    <location>
        <begin position="173"/>
        <end position="196"/>
    </location>
</feature>
<feature type="region of interest" description="Disordered" evidence="7">
    <location>
        <begin position="1"/>
        <end position="44"/>
    </location>
</feature>
<dbReference type="EMBL" id="HBEK01005320">
    <property type="protein sequence ID" value="CAD8392976.1"/>
    <property type="molecule type" value="Transcribed_RNA"/>
</dbReference>
<proteinExistence type="inferred from homology"/>
<dbReference type="PANTHER" id="PTHR21236:SF2">
    <property type="entry name" value="PROTEIN YIPF"/>
    <property type="match status" value="1"/>
</dbReference>
<evidence type="ECO:0000313" key="10">
    <source>
        <dbReference type="EMBL" id="CAD8392976.1"/>
    </source>
</evidence>
<feature type="transmembrane region" description="Helical" evidence="6">
    <location>
        <begin position="149"/>
        <end position="167"/>
    </location>
</feature>
<evidence type="ECO:0000256" key="7">
    <source>
        <dbReference type="SAM" id="MobiDB-lite"/>
    </source>
</evidence>
<dbReference type="InterPro" id="IPR045231">
    <property type="entry name" value="Yip1/4-like"/>
</dbReference>
<evidence type="ECO:0000256" key="2">
    <source>
        <dbReference type="ARBA" id="ARBA00010596"/>
    </source>
</evidence>
<dbReference type="AlphaFoldDB" id="A0A6T6L434"/>
<name>A0A6T6L434_9RHOD</name>
<feature type="transmembrane region" description="Helical" evidence="6">
    <location>
        <begin position="117"/>
        <end position="137"/>
    </location>
</feature>
<dbReference type="GO" id="GO:0000139">
    <property type="term" value="C:Golgi membrane"/>
    <property type="evidence" value="ECO:0007669"/>
    <property type="project" value="UniProtKB-SubCell"/>
</dbReference>
<accession>A0A6T6L434</accession>
<dbReference type="EMBL" id="HBEK01005319">
    <property type="protein sequence ID" value="CAD8392975.1"/>
    <property type="molecule type" value="Transcribed_RNA"/>
</dbReference>
<evidence type="ECO:0000313" key="9">
    <source>
        <dbReference type="EMBL" id="CAD8392975.1"/>
    </source>
</evidence>
<evidence type="ECO:0000256" key="3">
    <source>
        <dbReference type="ARBA" id="ARBA00022692"/>
    </source>
</evidence>
<dbReference type="PANTHER" id="PTHR21236">
    <property type="entry name" value="GOLGI MEMBRANE PROTEIN YIP1"/>
    <property type="match status" value="1"/>
</dbReference>
<evidence type="ECO:0000259" key="8">
    <source>
        <dbReference type="Pfam" id="PF04893"/>
    </source>
</evidence>
<organism evidence="9">
    <name type="scientific">Rhodosorus marinus</name>
    <dbReference type="NCBI Taxonomy" id="101924"/>
    <lineage>
        <taxon>Eukaryota</taxon>
        <taxon>Rhodophyta</taxon>
        <taxon>Stylonematophyceae</taxon>
        <taxon>Stylonematales</taxon>
        <taxon>Stylonemataceae</taxon>
        <taxon>Rhodosorus</taxon>
    </lineage>
</organism>
<feature type="domain" description="Yip1" evidence="8">
    <location>
        <begin position="75"/>
        <end position="222"/>
    </location>
</feature>
<feature type="transmembrane region" description="Helical" evidence="6">
    <location>
        <begin position="205"/>
        <end position="224"/>
    </location>
</feature>
<feature type="transmembrane region" description="Helical" evidence="6">
    <location>
        <begin position="93"/>
        <end position="111"/>
    </location>
</feature>
<evidence type="ECO:0000256" key="1">
    <source>
        <dbReference type="ARBA" id="ARBA00004141"/>
    </source>
</evidence>
<evidence type="ECO:0000256" key="6">
    <source>
        <dbReference type="RuleBase" id="RU361264"/>
    </source>
</evidence>
<keyword evidence="4 6" id="KW-1133">Transmembrane helix</keyword>
<dbReference type="Pfam" id="PF04893">
    <property type="entry name" value="Yip1"/>
    <property type="match status" value="1"/>
</dbReference>
<dbReference type="GO" id="GO:0048280">
    <property type="term" value="P:vesicle fusion with Golgi apparatus"/>
    <property type="evidence" value="ECO:0007669"/>
    <property type="project" value="TreeGrafter"/>
</dbReference>
<sequence length="225" mass="24686">MDNVFQQGRAGDGFYDPSSYATGQPQMSQQGFLQPQLPPQAPPPAAMGAMSFEDEPPLLEELGINVEHILRKAKMILNPFTKYTADFADEADMSGPLLFCLLLGVALLLSGDVRFGVIYGYATVGCVTIYLIFNFMCETQIDLYRSTSILGYALLPMVFLAMIAIVIDLKTLGIIGISIGGVFILWCTSTAANIFVSCLRMKDQFWLAAYPLALLYTSFALITIF</sequence>
<dbReference type="InterPro" id="IPR006977">
    <property type="entry name" value="Yip1_dom"/>
</dbReference>
<keyword evidence="5 6" id="KW-0472">Membrane</keyword>
<comment type="similarity">
    <text evidence="2 6">Belongs to the YIP1 family.</text>
</comment>
<dbReference type="GO" id="GO:0006888">
    <property type="term" value="P:endoplasmic reticulum to Golgi vesicle-mediated transport"/>
    <property type="evidence" value="ECO:0007669"/>
    <property type="project" value="InterPro"/>
</dbReference>
<evidence type="ECO:0000256" key="5">
    <source>
        <dbReference type="ARBA" id="ARBA00023136"/>
    </source>
</evidence>
<gene>
    <name evidence="9" type="ORF">RMAR0315_LOCUS2960</name>
    <name evidence="10" type="ORF">RMAR0315_LOCUS2961</name>
</gene>
<comment type="subcellular location">
    <subcellularLocation>
        <location evidence="6">Golgi apparatus membrane</location>
        <topology evidence="6">Multi-pass membrane protein</topology>
    </subcellularLocation>
    <subcellularLocation>
        <location evidence="1">Membrane</location>
        <topology evidence="1">Multi-pass membrane protein</topology>
    </subcellularLocation>
</comment>